<dbReference type="Pfam" id="PF08560">
    <property type="entry name" value="DUF1757"/>
    <property type="match status" value="1"/>
</dbReference>
<dbReference type="InterPro" id="IPR013869">
    <property type="entry name" value="DUF1757"/>
</dbReference>
<sequence length="191" mass="21754">MANWFKNFTQFSIDEMKEKDVAFIEYPKIELGIHIAFKLGELGTFAGSVVIAPLVNALRTAKIQNAYTRVKLCNKRNKFSSLLIAFTFAGICLAPLLEAARLLDSNVTPESVEDRCYRLRYNKKQLFIDRSCALLGLIGFSLKGAKGMVFGIDAALVTTIFYNHFLWDRLDPKMKDRFNVKPEKNPRKHDP</sequence>
<reference evidence="2" key="1">
    <citation type="submission" date="2014-01" db="EMBL/GenBank/DDBJ databases">
        <authorList>
            <person name="Aslett M."/>
        </authorList>
    </citation>
    <scope>NUCLEOTIDE SEQUENCE</scope>
</reference>
<keyword evidence="1" id="KW-0472">Membrane</keyword>
<reference evidence="2" key="2">
    <citation type="submission" date="2014-03" db="EMBL/GenBank/DDBJ databases">
        <title>The whipworm genome and dual-species transcriptomics of an intimate host-pathogen interaction.</title>
        <authorList>
            <person name="Foth B.J."/>
            <person name="Tsai I.J."/>
            <person name="Reid A.J."/>
            <person name="Bancroft A.J."/>
            <person name="Nichol S."/>
            <person name="Tracey A."/>
            <person name="Holroyd N."/>
            <person name="Cotton J.A."/>
            <person name="Stanley E.J."/>
            <person name="Zarowiecki M."/>
            <person name="Liu J.Z."/>
            <person name="Huckvale T."/>
            <person name="Cooper P.J."/>
            <person name="Grencis R.K."/>
            <person name="Berriman M."/>
        </authorList>
    </citation>
    <scope>NUCLEOTIDE SEQUENCE [LARGE SCALE GENOMIC DNA]</scope>
</reference>
<dbReference type="PANTHER" id="PTHR38636:SF2">
    <property type="entry name" value="TRANSCELLULAR CHAPERONE SIGNALING (X)CROSS TISSUE"/>
    <property type="match status" value="1"/>
</dbReference>
<gene>
    <name evidence="2" type="ORF">TTRE_0000229801</name>
</gene>
<name>A0A077Z2B2_TRITR</name>
<evidence type="ECO:0000313" key="2">
    <source>
        <dbReference type="EMBL" id="CDW54029.1"/>
    </source>
</evidence>
<organism evidence="2 3">
    <name type="scientific">Trichuris trichiura</name>
    <name type="common">Whipworm</name>
    <name type="synonym">Trichocephalus trichiurus</name>
    <dbReference type="NCBI Taxonomy" id="36087"/>
    <lineage>
        <taxon>Eukaryota</taxon>
        <taxon>Metazoa</taxon>
        <taxon>Ecdysozoa</taxon>
        <taxon>Nematoda</taxon>
        <taxon>Enoplea</taxon>
        <taxon>Dorylaimia</taxon>
        <taxon>Trichinellida</taxon>
        <taxon>Trichuridae</taxon>
        <taxon>Trichuris</taxon>
    </lineage>
</organism>
<dbReference type="AlphaFoldDB" id="A0A077Z2B2"/>
<dbReference type="PANTHER" id="PTHR38636">
    <property type="entry name" value="PROTEIN CBG20488"/>
    <property type="match status" value="1"/>
</dbReference>
<keyword evidence="1" id="KW-0812">Transmembrane</keyword>
<protein>
    <submittedName>
        <fullName evidence="2">DUF1757 domain containing protein</fullName>
    </submittedName>
</protein>
<feature type="transmembrane region" description="Helical" evidence="1">
    <location>
        <begin position="147"/>
        <end position="167"/>
    </location>
</feature>
<keyword evidence="1" id="KW-1133">Transmembrane helix</keyword>
<dbReference type="STRING" id="36087.A0A077Z2B2"/>
<keyword evidence="3" id="KW-1185">Reference proteome</keyword>
<accession>A0A077Z2B2</accession>
<dbReference type="EMBL" id="HG805877">
    <property type="protein sequence ID" value="CDW54029.1"/>
    <property type="molecule type" value="Genomic_DNA"/>
</dbReference>
<feature type="transmembrane region" description="Helical" evidence="1">
    <location>
        <begin position="79"/>
        <end position="97"/>
    </location>
</feature>
<proteinExistence type="predicted"/>
<dbReference type="Proteomes" id="UP000030665">
    <property type="component" value="Unassembled WGS sequence"/>
</dbReference>
<feature type="transmembrane region" description="Helical" evidence="1">
    <location>
        <begin position="35"/>
        <end position="58"/>
    </location>
</feature>
<evidence type="ECO:0000313" key="3">
    <source>
        <dbReference type="Proteomes" id="UP000030665"/>
    </source>
</evidence>
<evidence type="ECO:0000256" key="1">
    <source>
        <dbReference type="SAM" id="Phobius"/>
    </source>
</evidence>
<dbReference type="OrthoDB" id="421638at2759"/>